<dbReference type="CDD" id="cd17941">
    <property type="entry name" value="DEADc_DDX10"/>
    <property type="match status" value="1"/>
</dbReference>
<feature type="short sequence motif" description="Q motif" evidence="6">
    <location>
        <begin position="74"/>
        <end position="102"/>
    </location>
</feature>
<dbReference type="SMART" id="SM00487">
    <property type="entry name" value="DEXDc"/>
    <property type="match status" value="1"/>
</dbReference>
<evidence type="ECO:0000256" key="5">
    <source>
        <dbReference type="ARBA" id="ARBA00022884"/>
    </source>
</evidence>
<dbReference type="AlphaFoldDB" id="W9RG19"/>
<dbReference type="OrthoDB" id="10259640at2759"/>
<reference evidence="14" key="1">
    <citation type="submission" date="2013-01" db="EMBL/GenBank/DDBJ databases">
        <title>Draft Genome Sequence of a Mulberry Tree, Morus notabilis C.K. Schneid.</title>
        <authorList>
            <person name="He N."/>
            <person name="Zhao S."/>
        </authorList>
    </citation>
    <scope>NUCLEOTIDE SEQUENCE</scope>
</reference>
<name>W9RG19_9ROSA</name>
<dbReference type="Proteomes" id="UP000030645">
    <property type="component" value="Unassembled WGS sequence"/>
</dbReference>
<evidence type="ECO:0000256" key="7">
    <source>
        <dbReference type="RuleBase" id="RU000492"/>
    </source>
</evidence>
<keyword evidence="4 7" id="KW-0067">ATP-binding</keyword>
<dbReference type="Gene3D" id="3.40.50.300">
    <property type="entry name" value="P-loop containing nucleotide triphosphate hydrolases"/>
    <property type="match status" value="2"/>
</dbReference>
<dbReference type="KEGG" id="mnt:21385899"/>
<dbReference type="eggNOG" id="KOG0343">
    <property type="taxonomic scope" value="Eukaryota"/>
</dbReference>
<dbReference type="PROSITE" id="PS51195">
    <property type="entry name" value="Q_MOTIF"/>
    <property type="match status" value="1"/>
</dbReference>
<sequence length="762" mass="86596">MRKPRSKSKLKSKSRLVRRQFRVSEEKEIELLNSWIDDQKPESGSNPLSLPSLPSSSTPPLANTTAFPRYSGVTKFSQLPLSRKTKDGLLQSGYVEMTEIQRASLPHALAGRDILGAAKTGSGKTLAFVIPVLEKLFRERYSAEWGVGAIILCPIRELAEQIFEEIKSVGRHHSISAALIIGGKEVDLEKDRVNNMNILVCTPGRLLQHMDETVNFDCSQLQVLVLDEADRMLDMDFKKTLNDIVSQLPKKRQTLLFSATQTKSIQDLARLSLKDPEYISVHEESVTATPTGLRQTALTVPLEQKLDMLWSFIKSHLNSRTLVFLSTRKQTVFVFEAFKKLRPGIPLRCLHGKMKLIKRLGVYKQFCAEQRSVLFCTDVGSRGLDFNKAVQWVVQVDCPDDIKTYIHRVGRTARYNSRGESLLFLLPSEEKMLGKLQSQKIPLREKKISQVNKLRLQPVSGLLAALLVKYPDLQYKAQRALLTYLRSIHKNKDKEIFDVTKLSIGDFSASLGLAITPKIRFLNQKVKANEMSGKSSALEPESSSEDDELEIPEEDHDIGNFKVEEGHNIGNFKGEEMEKSSLLGHDTTDGKEGLADIVMRTRVLKKKKLKINVHQPTGTRVVFDDEGINPLPPLARLADTKNGSDNFLLDKGRKKDYYRKVMEEMKHVDKEDKLIYRERRREKRTKEKMKRKKGKMEEDYGDQDDLAEEEEYWNKKAKIYFGSDSDEEKEENKGKEVKAASMSLAEQEALALKLLGSMQQKN</sequence>
<evidence type="ECO:0000259" key="12">
    <source>
        <dbReference type="PROSITE" id="PS51195"/>
    </source>
</evidence>
<gene>
    <name evidence="13" type="ORF">L484_002323</name>
</gene>
<dbReference type="InterPro" id="IPR001650">
    <property type="entry name" value="Helicase_C-like"/>
</dbReference>
<dbReference type="PROSITE" id="PS51194">
    <property type="entry name" value="HELICASE_CTER"/>
    <property type="match status" value="1"/>
</dbReference>
<dbReference type="EMBL" id="KE344614">
    <property type="protein sequence ID" value="EXB71428.1"/>
    <property type="molecule type" value="Genomic_DNA"/>
</dbReference>
<evidence type="ECO:0000313" key="13">
    <source>
        <dbReference type="EMBL" id="EXB71428.1"/>
    </source>
</evidence>
<dbReference type="Pfam" id="PF00270">
    <property type="entry name" value="DEAD"/>
    <property type="match status" value="1"/>
</dbReference>
<evidence type="ECO:0000259" key="11">
    <source>
        <dbReference type="PROSITE" id="PS51194"/>
    </source>
</evidence>
<dbReference type="InterPro" id="IPR027417">
    <property type="entry name" value="P-loop_NTPase"/>
</dbReference>
<feature type="domain" description="DEAD-box RNA helicase Q" evidence="12">
    <location>
        <begin position="74"/>
        <end position="102"/>
    </location>
</feature>
<feature type="region of interest" description="Disordered" evidence="9">
    <location>
        <begin position="36"/>
        <end position="61"/>
    </location>
</feature>
<dbReference type="InterPro" id="IPR014014">
    <property type="entry name" value="RNA_helicase_DEAD_Q_motif"/>
</dbReference>
<evidence type="ECO:0000256" key="3">
    <source>
        <dbReference type="ARBA" id="ARBA00022806"/>
    </source>
</evidence>
<comment type="similarity">
    <text evidence="7">Belongs to the DEAD box helicase family.</text>
</comment>
<dbReference type="PANTHER" id="PTHR24031">
    <property type="entry name" value="RNA HELICASE"/>
    <property type="match status" value="1"/>
</dbReference>
<dbReference type="InterPro" id="IPR025313">
    <property type="entry name" value="SPB4-like_CTE"/>
</dbReference>
<feature type="domain" description="Helicase C-terminal" evidence="11">
    <location>
        <begin position="301"/>
        <end position="460"/>
    </location>
</feature>
<dbReference type="InterPro" id="IPR011545">
    <property type="entry name" value="DEAD/DEAH_box_helicase_dom"/>
</dbReference>
<comment type="function">
    <text evidence="8">RNA helicase.</text>
</comment>
<evidence type="ECO:0000256" key="1">
    <source>
        <dbReference type="ARBA" id="ARBA00022741"/>
    </source>
</evidence>
<dbReference type="InterPro" id="IPR000629">
    <property type="entry name" value="RNA-helicase_DEAD-box_CS"/>
</dbReference>
<keyword evidence="3 7" id="KW-0347">Helicase</keyword>
<keyword evidence="2 7" id="KW-0378">Hydrolase</keyword>
<evidence type="ECO:0000256" key="4">
    <source>
        <dbReference type="ARBA" id="ARBA00022840"/>
    </source>
</evidence>
<feature type="domain" description="Helicase ATP-binding" evidence="10">
    <location>
        <begin position="105"/>
        <end position="279"/>
    </location>
</feature>
<keyword evidence="14" id="KW-1185">Reference proteome</keyword>
<dbReference type="GO" id="GO:0003723">
    <property type="term" value="F:RNA binding"/>
    <property type="evidence" value="ECO:0007669"/>
    <property type="project" value="UniProtKB-UniRule"/>
</dbReference>
<protein>
    <recommendedName>
        <fullName evidence="8">ATP-dependent RNA helicase</fullName>
        <ecNumber evidence="8">3.6.4.13</ecNumber>
    </recommendedName>
</protein>
<evidence type="ECO:0000313" key="14">
    <source>
        <dbReference type="Proteomes" id="UP000030645"/>
    </source>
</evidence>
<evidence type="ECO:0000256" key="2">
    <source>
        <dbReference type="ARBA" id="ARBA00022801"/>
    </source>
</evidence>
<comment type="catalytic activity">
    <reaction evidence="8">
        <text>ATP + H2O = ADP + phosphate + H(+)</text>
        <dbReference type="Rhea" id="RHEA:13065"/>
        <dbReference type="ChEBI" id="CHEBI:15377"/>
        <dbReference type="ChEBI" id="CHEBI:15378"/>
        <dbReference type="ChEBI" id="CHEBI:30616"/>
        <dbReference type="ChEBI" id="CHEBI:43474"/>
        <dbReference type="ChEBI" id="CHEBI:456216"/>
        <dbReference type="EC" id="3.6.4.13"/>
    </reaction>
</comment>
<dbReference type="PROSITE" id="PS00039">
    <property type="entry name" value="DEAD_ATP_HELICASE"/>
    <property type="match status" value="1"/>
</dbReference>
<dbReference type="CDD" id="cd18787">
    <property type="entry name" value="SF2_C_DEAD"/>
    <property type="match status" value="1"/>
</dbReference>
<comment type="domain">
    <text evidence="8">The Q motif is unique to and characteristic of the DEAD box family of RNA helicases and controls ATP binding and hydrolysis.</text>
</comment>
<dbReference type="GO" id="GO:0005524">
    <property type="term" value="F:ATP binding"/>
    <property type="evidence" value="ECO:0007669"/>
    <property type="project" value="UniProtKB-UniRule"/>
</dbReference>
<dbReference type="Pfam" id="PF00271">
    <property type="entry name" value="Helicase_C"/>
    <property type="match status" value="1"/>
</dbReference>
<evidence type="ECO:0000259" key="10">
    <source>
        <dbReference type="PROSITE" id="PS51192"/>
    </source>
</evidence>
<dbReference type="PROSITE" id="PS51192">
    <property type="entry name" value="HELICASE_ATP_BIND_1"/>
    <property type="match status" value="1"/>
</dbReference>
<keyword evidence="1 7" id="KW-0547">Nucleotide-binding</keyword>
<dbReference type="GO" id="GO:0016887">
    <property type="term" value="F:ATP hydrolysis activity"/>
    <property type="evidence" value="ECO:0007669"/>
    <property type="project" value="RHEA"/>
</dbReference>
<dbReference type="STRING" id="981085.W9RG19"/>
<evidence type="ECO:0000256" key="9">
    <source>
        <dbReference type="SAM" id="MobiDB-lite"/>
    </source>
</evidence>
<feature type="compositionally biased region" description="Low complexity" evidence="9">
    <location>
        <begin position="42"/>
        <end position="61"/>
    </location>
</feature>
<dbReference type="GO" id="GO:0003724">
    <property type="term" value="F:RNA helicase activity"/>
    <property type="evidence" value="ECO:0007669"/>
    <property type="project" value="UniProtKB-EC"/>
</dbReference>
<proteinExistence type="inferred from homology"/>
<evidence type="ECO:0000256" key="8">
    <source>
        <dbReference type="RuleBase" id="RU365068"/>
    </source>
</evidence>
<dbReference type="SMART" id="SM01178">
    <property type="entry name" value="DUF4217"/>
    <property type="match status" value="1"/>
</dbReference>
<dbReference type="Pfam" id="PF13959">
    <property type="entry name" value="CTE_SPB4"/>
    <property type="match status" value="1"/>
</dbReference>
<feature type="region of interest" description="Disordered" evidence="9">
    <location>
        <begin position="531"/>
        <end position="550"/>
    </location>
</feature>
<accession>W9RG19</accession>
<feature type="region of interest" description="Disordered" evidence="9">
    <location>
        <begin position="683"/>
        <end position="707"/>
    </location>
</feature>
<feature type="compositionally biased region" description="Basic residues" evidence="9">
    <location>
        <begin position="683"/>
        <end position="694"/>
    </location>
</feature>
<organism evidence="13 14">
    <name type="scientific">Morus notabilis</name>
    <dbReference type="NCBI Taxonomy" id="981085"/>
    <lineage>
        <taxon>Eukaryota</taxon>
        <taxon>Viridiplantae</taxon>
        <taxon>Streptophyta</taxon>
        <taxon>Embryophyta</taxon>
        <taxon>Tracheophyta</taxon>
        <taxon>Spermatophyta</taxon>
        <taxon>Magnoliopsida</taxon>
        <taxon>eudicotyledons</taxon>
        <taxon>Gunneridae</taxon>
        <taxon>Pentapetalae</taxon>
        <taxon>rosids</taxon>
        <taxon>fabids</taxon>
        <taxon>Rosales</taxon>
        <taxon>Moraceae</taxon>
        <taxon>Moreae</taxon>
        <taxon>Morus</taxon>
    </lineage>
</organism>
<keyword evidence="5 8" id="KW-0694">RNA-binding</keyword>
<evidence type="ECO:0000256" key="6">
    <source>
        <dbReference type="PROSITE-ProRule" id="PRU00552"/>
    </source>
</evidence>
<dbReference type="EC" id="3.6.4.13" evidence="8"/>
<dbReference type="InterPro" id="IPR014001">
    <property type="entry name" value="Helicase_ATP-bd"/>
</dbReference>
<dbReference type="SUPFAM" id="SSF52540">
    <property type="entry name" value="P-loop containing nucleoside triphosphate hydrolases"/>
    <property type="match status" value="2"/>
</dbReference>
<dbReference type="SMART" id="SM00490">
    <property type="entry name" value="HELICc"/>
    <property type="match status" value="1"/>
</dbReference>